<organism evidence="1 2">
    <name type="scientific">Caulobacter phage CcrBL10</name>
    <dbReference type="NCBI Taxonomy" id="2283269"/>
    <lineage>
        <taxon>Viruses</taxon>
        <taxon>Duplodnaviria</taxon>
        <taxon>Heunggongvirae</taxon>
        <taxon>Uroviricota</taxon>
        <taxon>Caudoviricetes</taxon>
        <taxon>Jeanschmidtviridae</taxon>
        <taxon>Poindextervirus</taxon>
        <taxon>Poindextervirus BL10</taxon>
    </lineage>
</organism>
<protein>
    <submittedName>
        <fullName evidence="1">Uncharacterized protein</fullName>
    </submittedName>
</protein>
<proteinExistence type="predicted"/>
<reference evidence="1 2" key="1">
    <citation type="submission" date="2018-07" db="EMBL/GenBank/DDBJ databases">
        <title>Giant CbK-like Caulobacter bacteriophages have genetically divergent genomes.</title>
        <authorList>
            <person name="Wilson K.M."/>
            <person name="Ely B."/>
        </authorList>
    </citation>
    <scope>NUCLEOTIDE SEQUENCE [LARGE SCALE GENOMIC DNA]</scope>
</reference>
<keyword evidence="2" id="KW-1185">Reference proteome</keyword>
<dbReference type="EMBL" id="MH588544">
    <property type="protein sequence ID" value="AXQ68257.1"/>
    <property type="molecule type" value="Genomic_DNA"/>
</dbReference>
<gene>
    <name evidence="1" type="ORF">CcrBL10_gp053</name>
</gene>
<name>A0A385EBS5_9CAUD</name>
<evidence type="ECO:0000313" key="1">
    <source>
        <dbReference type="EMBL" id="AXQ68257.1"/>
    </source>
</evidence>
<sequence>MIRLTQTKHMSNEASSDQRWFLDSTLRFEVHPVRNEAQVKAWPGAKAAVVINGEAHYVDETPEQVMTLLKVSRFPHAYRFQSEPGHLIAPDDLIWIGCDAEGGLEFGFTEIKV</sequence>
<dbReference type="Proteomes" id="UP000258997">
    <property type="component" value="Segment"/>
</dbReference>
<evidence type="ECO:0000313" key="2">
    <source>
        <dbReference type="Proteomes" id="UP000258997"/>
    </source>
</evidence>
<accession>A0A385EBS5</accession>